<feature type="transmembrane region" description="Helical" evidence="1">
    <location>
        <begin position="36"/>
        <end position="58"/>
    </location>
</feature>
<evidence type="ECO:0000313" key="3">
    <source>
        <dbReference type="EMBL" id="PTB20587.1"/>
    </source>
</evidence>
<feature type="transmembrane region" description="Helical" evidence="1">
    <location>
        <begin position="284"/>
        <end position="302"/>
    </location>
</feature>
<keyword evidence="1" id="KW-0812">Transmembrane</keyword>
<feature type="domain" description="Acyltransferase 3" evidence="2">
    <location>
        <begin position="39"/>
        <end position="361"/>
    </location>
</feature>
<comment type="caution">
    <text evidence="3">The sequence shown here is derived from an EMBL/GenBank/DDBJ whole genome shotgun (WGS) entry which is preliminary data.</text>
</comment>
<organism evidence="3 4">
    <name type="scientific">Trinickia symbiotica</name>
    <dbReference type="NCBI Taxonomy" id="863227"/>
    <lineage>
        <taxon>Bacteria</taxon>
        <taxon>Pseudomonadati</taxon>
        <taxon>Pseudomonadota</taxon>
        <taxon>Betaproteobacteria</taxon>
        <taxon>Burkholderiales</taxon>
        <taxon>Burkholderiaceae</taxon>
        <taxon>Trinickia</taxon>
    </lineage>
</organism>
<dbReference type="AlphaFoldDB" id="A0A2T3XVR0"/>
<feature type="transmembrane region" description="Helical" evidence="1">
    <location>
        <begin position="260"/>
        <end position="278"/>
    </location>
</feature>
<dbReference type="EMBL" id="PYUC01000005">
    <property type="protein sequence ID" value="PTB20587.1"/>
    <property type="molecule type" value="Genomic_DNA"/>
</dbReference>
<keyword evidence="1" id="KW-0472">Membrane</keyword>
<feature type="transmembrane region" description="Helical" evidence="1">
    <location>
        <begin position="78"/>
        <end position="97"/>
    </location>
</feature>
<evidence type="ECO:0000256" key="1">
    <source>
        <dbReference type="SAM" id="Phobius"/>
    </source>
</evidence>
<dbReference type="PANTHER" id="PTHR23028:SF53">
    <property type="entry name" value="ACYL_TRANSF_3 DOMAIN-CONTAINING PROTEIN"/>
    <property type="match status" value="1"/>
</dbReference>
<dbReference type="GO" id="GO:0009103">
    <property type="term" value="P:lipopolysaccharide biosynthetic process"/>
    <property type="evidence" value="ECO:0007669"/>
    <property type="project" value="TreeGrafter"/>
</dbReference>
<name>A0A2T3XVR0_9BURK</name>
<feature type="transmembrane region" description="Helical" evidence="1">
    <location>
        <begin position="345"/>
        <end position="366"/>
    </location>
</feature>
<dbReference type="Pfam" id="PF01757">
    <property type="entry name" value="Acyl_transf_3"/>
    <property type="match status" value="1"/>
</dbReference>
<accession>A0A2T3XVR0</accession>
<reference evidence="3 4" key="1">
    <citation type="submission" date="2018-03" db="EMBL/GenBank/DDBJ databases">
        <title>Whole genome analyses suggest that Burkholderia sensu lato contains two further novel genera in the rhizoxinica-symbiotica group Mycetohabitans gen. nov., and Trinickia gen. nov.: implications for the evolution of diazotrophy and nodulation in the Burkholderiaceae.</title>
        <authorList>
            <person name="Estrada De Los Santos P."/>
            <person name="Palmer M."/>
            <person name="Chavez-Ramirez B."/>
            <person name="Steenkamp E.T."/>
            <person name="Hirsch A.M."/>
            <person name="Manyaka P."/>
            <person name="Maluk M."/>
            <person name="Lafos M."/>
            <person name="Crook M."/>
            <person name="Gross E."/>
            <person name="Simon M.F."/>
            <person name="Bueno Dos Reis Junior F."/>
            <person name="Poole P.S."/>
            <person name="Venter S.N."/>
            <person name="James E.K."/>
        </authorList>
    </citation>
    <scope>NUCLEOTIDE SEQUENCE [LARGE SCALE GENOMIC DNA]</scope>
    <source>
        <strain evidence="3 4">JPY-366</strain>
    </source>
</reference>
<protein>
    <recommendedName>
        <fullName evidence="2">Acyltransferase 3 domain-containing protein</fullName>
    </recommendedName>
</protein>
<feature type="transmembrane region" description="Helical" evidence="1">
    <location>
        <begin position="118"/>
        <end position="147"/>
    </location>
</feature>
<dbReference type="GO" id="GO:0016747">
    <property type="term" value="F:acyltransferase activity, transferring groups other than amino-acyl groups"/>
    <property type="evidence" value="ECO:0007669"/>
    <property type="project" value="InterPro"/>
</dbReference>
<dbReference type="InterPro" id="IPR050879">
    <property type="entry name" value="Acyltransferase_3"/>
</dbReference>
<feature type="transmembrane region" description="Helical" evidence="1">
    <location>
        <begin position="233"/>
        <end position="253"/>
    </location>
</feature>
<dbReference type="Proteomes" id="UP000240638">
    <property type="component" value="Unassembled WGS sequence"/>
</dbReference>
<gene>
    <name evidence="3" type="ORF">C9I57_12185</name>
</gene>
<feature type="transmembrane region" description="Helical" evidence="1">
    <location>
        <begin position="159"/>
        <end position="185"/>
    </location>
</feature>
<dbReference type="InterPro" id="IPR002656">
    <property type="entry name" value="Acyl_transf_3_dom"/>
</dbReference>
<proteinExistence type="predicted"/>
<dbReference type="PANTHER" id="PTHR23028">
    <property type="entry name" value="ACETYLTRANSFERASE"/>
    <property type="match status" value="1"/>
</dbReference>
<keyword evidence="1" id="KW-1133">Transmembrane helix</keyword>
<dbReference type="GO" id="GO:0016020">
    <property type="term" value="C:membrane"/>
    <property type="evidence" value="ECO:0007669"/>
    <property type="project" value="TreeGrafter"/>
</dbReference>
<evidence type="ECO:0000313" key="4">
    <source>
        <dbReference type="Proteomes" id="UP000240638"/>
    </source>
</evidence>
<feature type="transmembrane region" description="Helical" evidence="1">
    <location>
        <begin position="192"/>
        <end position="213"/>
    </location>
</feature>
<feature type="transmembrane region" description="Helical" evidence="1">
    <location>
        <begin position="314"/>
        <end position="333"/>
    </location>
</feature>
<sequence length="410" mass="45087">MIQPSMQMSSRANIADCSAGCERSVLTKIGGFMSRALPALTGLRFVAALAVFLFHFGAGWSERAHFPSAVTDFLKHGFFGVSVFFILSGFILSHQYAGRLNGVRDVVYFYTSRVARIYPVYLLALALAFPLTQRMSLASGATVLLMIQSWGPAWSDAGYLWVTQAWTLSVEVAFYLCFPILSAIVGRIANGYAVIGVVIASILMVAFALPLISPQAAVHHDFVDALLGFPLPLLRMVEFVYGMLLCQVFSTVTHWHHSRLTSSFAVSANILVIVGLLTSSVNSHWLSLAAVLFGLLIYQLAADRTWLSSLLSQRWALVLGGASYAFYLLQGPVRAWLKMVVPNESLGAAINPVALIVLSILVYRWFEEPARDIIKRSAGSLTRRRERIGSSVDRSSIIKSLVRFSPKSQR</sequence>
<evidence type="ECO:0000259" key="2">
    <source>
        <dbReference type="Pfam" id="PF01757"/>
    </source>
</evidence>